<organism evidence="3 4">
    <name type="scientific">Citrobacter freundii</name>
    <dbReference type="NCBI Taxonomy" id="546"/>
    <lineage>
        <taxon>Bacteria</taxon>
        <taxon>Pseudomonadati</taxon>
        <taxon>Pseudomonadota</taxon>
        <taxon>Gammaproteobacteria</taxon>
        <taxon>Enterobacterales</taxon>
        <taxon>Enterobacteriaceae</taxon>
        <taxon>Citrobacter</taxon>
        <taxon>Citrobacter freundii complex</taxon>
    </lineage>
</organism>
<evidence type="ECO:0000256" key="1">
    <source>
        <dbReference type="ARBA" id="ARBA00022801"/>
    </source>
</evidence>
<dbReference type="InterPro" id="IPR049492">
    <property type="entry name" value="BD-FAE-like_dom"/>
</dbReference>
<dbReference type="AlphaFoldDB" id="A0A7W2Z5C2"/>
<protein>
    <submittedName>
        <fullName evidence="3">Alpha/beta hydrolase</fullName>
    </submittedName>
</protein>
<sequence>MEALSRETLENMMAQAVAHATTYPIWPQGEAPGAKNSDAVFTPEPRHTGTSDYDRAVTGIRAPEITVYAPAKPNGVGILVTPGGSYRRVVMDKEGSALAPFFTARGYTLFVMTYRMPGDGHEEASNAPLADAQRAIRYIRANAQQWKIDPLRLGVLGFSSGGHVAASLGTRFAESVYAPMDSIDEQPTRPAFMALVYPVISLREGVAHPGSRLELVGAAPAEQDIHHYSLEERADDTTPPAFLLHAIDDPAVKVENSLVLFTALRKLGVPVEMHLFERGKHGFGIRDTQGLPLAIWPEMMMNWIASKV</sequence>
<dbReference type="Proteomes" id="UP000591803">
    <property type="component" value="Unassembled WGS sequence"/>
</dbReference>
<dbReference type="SUPFAM" id="SSF53474">
    <property type="entry name" value="alpha/beta-Hydrolases"/>
    <property type="match status" value="1"/>
</dbReference>
<name>A0A7W2Z5C2_CITFR</name>
<dbReference type="GO" id="GO:0016787">
    <property type="term" value="F:hydrolase activity"/>
    <property type="evidence" value="ECO:0007669"/>
    <property type="project" value="UniProtKB-KW"/>
</dbReference>
<dbReference type="OrthoDB" id="9771666at2"/>
<accession>A0A7W2Z5C2</accession>
<reference evidence="3 4" key="1">
    <citation type="submission" date="2020-06" db="EMBL/GenBank/DDBJ databases">
        <title>REHAB project genomes.</title>
        <authorList>
            <person name="Shaw L.P."/>
        </authorList>
    </citation>
    <scope>NUCLEOTIDE SEQUENCE [LARGE SCALE GENOMIC DNA]</scope>
    <source>
        <strain evidence="3 4">RHBSTW-00116</strain>
    </source>
</reference>
<feature type="region of interest" description="Disordered" evidence="2">
    <location>
        <begin position="28"/>
        <end position="53"/>
    </location>
</feature>
<comment type="caution">
    <text evidence="3">The sequence shown here is derived from an EMBL/GenBank/DDBJ whole genome shotgun (WGS) entry which is preliminary data.</text>
</comment>
<dbReference type="PANTHER" id="PTHR48081:SF6">
    <property type="entry name" value="PEPTIDASE S9 PROLYL OLIGOPEPTIDASE CATALYTIC DOMAIN-CONTAINING PROTEIN"/>
    <property type="match status" value="1"/>
</dbReference>
<evidence type="ECO:0000313" key="4">
    <source>
        <dbReference type="Proteomes" id="UP000591803"/>
    </source>
</evidence>
<evidence type="ECO:0000313" key="3">
    <source>
        <dbReference type="EMBL" id="MBA8063848.1"/>
    </source>
</evidence>
<keyword evidence="1 3" id="KW-0378">Hydrolase</keyword>
<dbReference type="Gene3D" id="3.40.50.1820">
    <property type="entry name" value="alpha/beta hydrolase"/>
    <property type="match status" value="1"/>
</dbReference>
<gene>
    <name evidence="3" type="ORF">HV077_15945</name>
</gene>
<evidence type="ECO:0000256" key="2">
    <source>
        <dbReference type="SAM" id="MobiDB-lite"/>
    </source>
</evidence>
<dbReference type="RefSeq" id="WP_115258374.1">
    <property type="nucleotide sequence ID" value="NZ_CP038856.1"/>
</dbReference>
<dbReference type="InterPro" id="IPR029058">
    <property type="entry name" value="AB_hydrolase_fold"/>
</dbReference>
<feature type="compositionally biased region" description="Basic and acidic residues" evidence="2">
    <location>
        <begin position="44"/>
        <end position="53"/>
    </location>
</feature>
<dbReference type="InterPro" id="IPR050300">
    <property type="entry name" value="GDXG_lipolytic_enzyme"/>
</dbReference>
<dbReference type="PANTHER" id="PTHR48081">
    <property type="entry name" value="AB HYDROLASE SUPERFAMILY PROTEIN C4A8.06C"/>
    <property type="match status" value="1"/>
</dbReference>
<dbReference type="Pfam" id="PF20434">
    <property type="entry name" value="BD-FAE"/>
    <property type="match status" value="1"/>
</dbReference>
<proteinExistence type="predicted"/>
<dbReference type="EMBL" id="JABXRI010000001">
    <property type="protein sequence ID" value="MBA8063848.1"/>
    <property type="molecule type" value="Genomic_DNA"/>
</dbReference>